<keyword evidence="6" id="KW-1185">Reference proteome</keyword>
<dbReference type="InterPro" id="IPR016162">
    <property type="entry name" value="Ald_DH_N"/>
</dbReference>
<dbReference type="Pfam" id="PF00171">
    <property type="entry name" value="Aldedh"/>
    <property type="match status" value="1"/>
</dbReference>
<dbReference type="RefSeq" id="WP_043461373.1">
    <property type="nucleotide sequence ID" value="NZ_CP134822.1"/>
</dbReference>
<protein>
    <submittedName>
        <fullName evidence="5">Aldehyde dehydrogenase family protein</fullName>
    </submittedName>
</protein>
<dbReference type="Proteomes" id="UP000028058">
    <property type="component" value="Unassembled WGS sequence"/>
</dbReference>
<dbReference type="EMBL" id="JNAD02000016">
    <property type="protein sequence ID" value="RKM91771.1"/>
    <property type="molecule type" value="Genomic_DNA"/>
</dbReference>
<dbReference type="AlphaFoldDB" id="A0A3R7EL61"/>
<dbReference type="Gene3D" id="3.40.309.10">
    <property type="entry name" value="Aldehyde Dehydrogenase, Chain A, domain 2"/>
    <property type="match status" value="1"/>
</dbReference>
<evidence type="ECO:0000256" key="2">
    <source>
        <dbReference type="ARBA" id="ARBA00023002"/>
    </source>
</evidence>
<dbReference type="InterPro" id="IPR015590">
    <property type="entry name" value="Aldehyde_DH_dom"/>
</dbReference>
<dbReference type="InterPro" id="IPR016160">
    <property type="entry name" value="Ald_DH_CS_CYS"/>
</dbReference>
<evidence type="ECO:0000259" key="4">
    <source>
        <dbReference type="Pfam" id="PF00171"/>
    </source>
</evidence>
<proteinExistence type="inferred from homology"/>
<dbReference type="SUPFAM" id="SSF53720">
    <property type="entry name" value="ALDH-like"/>
    <property type="match status" value="1"/>
</dbReference>
<organism evidence="5 6">
    <name type="scientific">Streptomyces xinghaiensis</name>
    <dbReference type="NCBI Taxonomy" id="1038928"/>
    <lineage>
        <taxon>Bacteria</taxon>
        <taxon>Bacillati</taxon>
        <taxon>Actinomycetota</taxon>
        <taxon>Actinomycetes</taxon>
        <taxon>Kitasatosporales</taxon>
        <taxon>Streptomycetaceae</taxon>
        <taxon>Streptomyces</taxon>
    </lineage>
</organism>
<dbReference type="InterPro" id="IPR016161">
    <property type="entry name" value="Ald_DH/histidinol_DH"/>
</dbReference>
<keyword evidence="2" id="KW-0560">Oxidoreductase</keyword>
<accession>A0A3R7EL61</accession>
<dbReference type="InterPro" id="IPR016163">
    <property type="entry name" value="Ald_DH_C"/>
</dbReference>
<evidence type="ECO:0000256" key="1">
    <source>
        <dbReference type="ARBA" id="ARBA00009986"/>
    </source>
</evidence>
<feature type="domain" description="Aldehyde dehydrogenase" evidence="4">
    <location>
        <begin position="26"/>
        <end position="481"/>
    </location>
</feature>
<gene>
    <name evidence="5" type="ORF">SFRA_027715</name>
</gene>
<dbReference type="PROSITE" id="PS00070">
    <property type="entry name" value="ALDEHYDE_DEHYDR_CYS"/>
    <property type="match status" value="1"/>
</dbReference>
<dbReference type="PANTHER" id="PTHR42986:SF1">
    <property type="entry name" value="BENZALDEHYDE DEHYDROGENASE YFMT"/>
    <property type="match status" value="1"/>
</dbReference>
<sequence length="492" mass="51890">MPSAEPTPPAPYTGFDRMFLAGRWQPGSSGSVGTDTDPYTGETLTEIQLAAPSDVDLAYGAAREAQPRWAALPEEERAAVLDRAARIMAARRAEIGGWLTREAGATAARVGMELGILEAVTRLAADHREPAPPEVAADVPGKENLIRRRPVGVVAVISPWNFPAYLSNRSVAPALAAGNAVVLKPAGDTPVTGGLLLAKIYEEAGLPPGLLGVLVGSGGEIGDRMVAHHVPRVVSFTGSTPVGRRIAARAGLKKLALELGGNGPMVVLDDADLDSAVDAALYGSYFHQGQICMATNRVVVDGSRFDDFAGLFTERARALRAGDPRDERTQIGPLINDSQLAGVRDKVARSLTQGARVVLSGEPSGPTGRVLPPHVVIGRNDVATAAEEVFGPVATLVRADGEEDALRLANDTEYGLSSAVFTADPERGLRFASRVEAGMTHVNDTTVHDDVRAAFGGEKASGLGRFGGEWVFEEFTTPHWVTVQHAPRDLAF</sequence>
<keyword evidence="3" id="KW-0520">NAD</keyword>
<evidence type="ECO:0000313" key="5">
    <source>
        <dbReference type="EMBL" id="RKM91771.1"/>
    </source>
</evidence>
<dbReference type="GO" id="GO:0016620">
    <property type="term" value="F:oxidoreductase activity, acting on the aldehyde or oxo group of donors, NAD or NADP as acceptor"/>
    <property type="evidence" value="ECO:0007669"/>
    <property type="project" value="InterPro"/>
</dbReference>
<evidence type="ECO:0000256" key="3">
    <source>
        <dbReference type="ARBA" id="ARBA00023027"/>
    </source>
</evidence>
<dbReference type="Gene3D" id="3.40.605.10">
    <property type="entry name" value="Aldehyde Dehydrogenase, Chain A, domain 1"/>
    <property type="match status" value="1"/>
</dbReference>
<evidence type="ECO:0000313" key="6">
    <source>
        <dbReference type="Proteomes" id="UP000028058"/>
    </source>
</evidence>
<dbReference type="PANTHER" id="PTHR42986">
    <property type="entry name" value="BENZALDEHYDE DEHYDROGENASE YFMT"/>
    <property type="match status" value="1"/>
</dbReference>
<dbReference type="OrthoDB" id="3802174at2"/>
<name>A0A3R7EL61_9ACTN</name>
<reference evidence="5 6" key="1">
    <citation type="journal article" date="2014" name="Genome Announc.">
        <title>Draft Genome Sequence of Streptomyces fradiae ATCC 19609, a Strain Highly Sensitive to Antibiotics.</title>
        <authorList>
            <person name="Bekker O.B."/>
            <person name="Klimina K.M."/>
            <person name="Vatlin A.A."/>
            <person name="Zakharevich N.V."/>
            <person name="Kasianov A.S."/>
            <person name="Danilenko V.N."/>
        </authorList>
    </citation>
    <scope>NUCLEOTIDE SEQUENCE [LARGE SCALE GENOMIC DNA]</scope>
    <source>
        <strain evidence="5 6">ATCC 19609</strain>
    </source>
</reference>
<comment type="similarity">
    <text evidence="1">Belongs to the aldehyde dehydrogenase family.</text>
</comment>
<comment type="caution">
    <text evidence="5">The sequence shown here is derived from an EMBL/GenBank/DDBJ whole genome shotgun (WGS) entry which is preliminary data.</text>
</comment>